<organism evidence="7 8">
    <name type="scientific">Cytobacillus eiseniae</name>
    <dbReference type="NCBI Taxonomy" id="762947"/>
    <lineage>
        <taxon>Bacteria</taxon>
        <taxon>Bacillati</taxon>
        <taxon>Bacillota</taxon>
        <taxon>Bacilli</taxon>
        <taxon>Bacillales</taxon>
        <taxon>Bacillaceae</taxon>
        <taxon>Cytobacillus</taxon>
    </lineage>
</organism>
<dbReference type="Pfam" id="PF12833">
    <property type="entry name" value="HTH_18"/>
    <property type="match status" value="1"/>
</dbReference>
<dbReference type="Gene3D" id="1.10.10.60">
    <property type="entry name" value="Homeodomain-like"/>
    <property type="match status" value="1"/>
</dbReference>
<dbReference type="InterPro" id="IPR011006">
    <property type="entry name" value="CheY-like_superfamily"/>
</dbReference>
<evidence type="ECO:0000256" key="2">
    <source>
        <dbReference type="ARBA" id="ARBA00023125"/>
    </source>
</evidence>
<keyword evidence="4" id="KW-0597">Phosphoprotein</keyword>
<sequence length="496" mass="58448">MDIHVMAKDLLEAQGIRWVLESHLTGINVTLWDSTDDFIKAMGMHRPDLVIFDMDLWENGGGELCEILHQRKIQWIGISSERIFQTAYRALRYRAEDVLFRPISPEDLKKPIQQIRYQSRQDKNSFMQSSFDQADAQMLDYPDLFLTDNYQASPITMVAFLTPNTESLQYVYEALQSYSFPGKQQIFALSEFILCVQENAEIESIREVYHSFLSRWKERMDEPLAIVIHNNTSRESLKKTYQQTRQLTKTVFFEGYDIILEGNKQMEPLEMDPFLTPLEQRQWIEMLETRNTKAIREWVEREFLTYERPYPDPEMVRIRLTSVLAQIRRHMKSYNLLSVSLEASYHEVFKQIIHQSIIYQIVKELLTFIQQLLLQVQKEIKDGPQSLVEKVQEMIELNYWDAGWNLAACAEALRINKSTLSRRFSMESGQTFRIFLHQVRIREAKRLLLETDLSLDEVSRLTGYAHQTYFNSKFKQLEGCTPSAYRTGIERGKSHI</sequence>
<dbReference type="RefSeq" id="WP_066400261.1">
    <property type="nucleotide sequence ID" value="NZ_JAGIKZ010000020.1"/>
</dbReference>
<accession>A0ABS4RI96</accession>
<evidence type="ECO:0000313" key="8">
    <source>
        <dbReference type="Proteomes" id="UP001519293"/>
    </source>
</evidence>
<evidence type="ECO:0000256" key="1">
    <source>
        <dbReference type="ARBA" id="ARBA00023015"/>
    </source>
</evidence>
<dbReference type="PROSITE" id="PS00041">
    <property type="entry name" value="HTH_ARAC_FAMILY_1"/>
    <property type="match status" value="1"/>
</dbReference>
<keyword evidence="8" id="KW-1185">Reference proteome</keyword>
<name>A0ABS4RI96_9BACI</name>
<dbReference type="InterPro" id="IPR018062">
    <property type="entry name" value="HTH_AraC-typ_CS"/>
</dbReference>
<dbReference type="PANTHER" id="PTHR43280">
    <property type="entry name" value="ARAC-FAMILY TRANSCRIPTIONAL REGULATOR"/>
    <property type="match status" value="1"/>
</dbReference>
<dbReference type="InterPro" id="IPR001789">
    <property type="entry name" value="Sig_transdc_resp-reg_receiver"/>
</dbReference>
<protein>
    <submittedName>
        <fullName evidence="7">YesN/AraC family two-component response regulator</fullName>
    </submittedName>
</protein>
<keyword evidence="3" id="KW-0804">Transcription</keyword>
<dbReference type="SUPFAM" id="SSF52172">
    <property type="entry name" value="CheY-like"/>
    <property type="match status" value="1"/>
</dbReference>
<dbReference type="EMBL" id="JAGIKZ010000020">
    <property type="protein sequence ID" value="MBP2242449.1"/>
    <property type="molecule type" value="Genomic_DNA"/>
</dbReference>
<feature type="domain" description="Response regulatory" evidence="6">
    <location>
        <begin position="1"/>
        <end position="116"/>
    </location>
</feature>
<keyword evidence="1" id="KW-0805">Transcription regulation</keyword>
<evidence type="ECO:0000256" key="4">
    <source>
        <dbReference type="PROSITE-ProRule" id="PRU00169"/>
    </source>
</evidence>
<gene>
    <name evidence="7" type="ORF">J2Z40_003023</name>
</gene>
<dbReference type="Pfam" id="PF00072">
    <property type="entry name" value="Response_reg"/>
    <property type="match status" value="1"/>
</dbReference>
<dbReference type="SMART" id="SM00342">
    <property type="entry name" value="HTH_ARAC"/>
    <property type="match status" value="1"/>
</dbReference>
<evidence type="ECO:0000259" key="5">
    <source>
        <dbReference type="PROSITE" id="PS01124"/>
    </source>
</evidence>
<feature type="domain" description="HTH araC/xylS-type" evidence="5">
    <location>
        <begin position="389"/>
        <end position="488"/>
    </location>
</feature>
<dbReference type="SUPFAM" id="SSF46689">
    <property type="entry name" value="Homeodomain-like"/>
    <property type="match status" value="1"/>
</dbReference>
<evidence type="ECO:0000256" key="3">
    <source>
        <dbReference type="ARBA" id="ARBA00023163"/>
    </source>
</evidence>
<dbReference type="PROSITE" id="PS50110">
    <property type="entry name" value="RESPONSE_REGULATORY"/>
    <property type="match status" value="1"/>
</dbReference>
<dbReference type="InterPro" id="IPR009057">
    <property type="entry name" value="Homeodomain-like_sf"/>
</dbReference>
<dbReference type="PROSITE" id="PS01124">
    <property type="entry name" value="HTH_ARAC_FAMILY_2"/>
    <property type="match status" value="1"/>
</dbReference>
<dbReference type="PANTHER" id="PTHR43280:SF2">
    <property type="entry name" value="HTH-TYPE TRANSCRIPTIONAL REGULATOR EXSA"/>
    <property type="match status" value="1"/>
</dbReference>
<evidence type="ECO:0000313" key="7">
    <source>
        <dbReference type="EMBL" id="MBP2242449.1"/>
    </source>
</evidence>
<feature type="modified residue" description="4-aspartylphosphate" evidence="4">
    <location>
        <position position="53"/>
    </location>
</feature>
<reference evidence="7 8" key="1">
    <citation type="submission" date="2021-03" db="EMBL/GenBank/DDBJ databases">
        <title>Genomic Encyclopedia of Type Strains, Phase IV (KMG-IV): sequencing the most valuable type-strain genomes for metagenomic binning, comparative biology and taxonomic classification.</title>
        <authorList>
            <person name="Goeker M."/>
        </authorList>
    </citation>
    <scope>NUCLEOTIDE SEQUENCE [LARGE SCALE GENOMIC DNA]</scope>
    <source>
        <strain evidence="7 8">DSM 26675</strain>
    </source>
</reference>
<dbReference type="InterPro" id="IPR018060">
    <property type="entry name" value="HTH_AraC"/>
</dbReference>
<comment type="caution">
    <text evidence="7">The sequence shown here is derived from an EMBL/GenBank/DDBJ whole genome shotgun (WGS) entry which is preliminary data.</text>
</comment>
<evidence type="ECO:0000259" key="6">
    <source>
        <dbReference type="PROSITE" id="PS50110"/>
    </source>
</evidence>
<proteinExistence type="predicted"/>
<dbReference type="Proteomes" id="UP001519293">
    <property type="component" value="Unassembled WGS sequence"/>
</dbReference>
<keyword evidence="2" id="KW-0238">DNA-binding</keyword>
<dbReference type="Gene3D" id="3.40.50.2300">
    <property type="match status" value="1"/>
</dbReference>